<keyword evidence="1" id="KW-0732">Signal</keyword>
<protein>
    <recommendedName>
        <fullName evidence="4">Transcriptional regulator</fullName>
    </recommendedName>
</protein>
<evidence type="ECO:0000313" key="2">
    <source>
        <dbReference type="EMBL" id="KAA9380141.1"/>
    </source>
</evidence>
<dbReference type="PROSITE" id="PS51318">
    <property type="entry name" value="TAT"/>
    <property type="match status" value="1"/>
</dbReference>
<evidence type="ECO:0000313" key="3">
    <source>
        <dbReference type="Proteomes" id="UP000327011"/>
    </source>
</evidence>
<dbReference type="Gene3D" id="1.25.40.10">
    <property type="entry name" value="Tetratricopeptide repeat domain"/>
    <property type="match status" value="1"/>
</dbReference>
<dbReference type="InterPro" id="IPR011990">
    <property type="entry name" value="TPR-like_helical_dom_sf"/>
</dbReference>
<evidence type="ECO:0000256" key="1">
    <source>
        <dbReference type="SAM" id="SignalP"/>
    </source>
</evidence>
<dbReference type="EMBL" id="VYTZ01000003">
    <property type="protein sequence ID" value="KAA9380141.1"/>
    <property type="molecule type" value="Genomic_DNA"/>
</dbReference>
<gene>
    <name evidence="2" type="ORF">F5972_08275</name>
</gene>
<dbReference type="Proteomes" id="UP000327011">
    <property type="component" value="Unassembled WGS sequence"/>
</dbReference>
<comment type="caution">
    <text evidence="2">The sequence shown here is derived from an EMBL/GenBank/DDBJ whole genome shotgun (WGS) entry which is preliminary data.</text>
</comment>
<evidence type="ECO:0008006" key="4">
    <source>
        <dbReference type="Google" id="ProtNLM"/>
    </source>
</evidence>
<dbReference type="InterPro" id="IPR006311">
    <property type="entry name" value="TAT_signal"/>
</dbReference>
<accession>A0A5J5K6A9</accession>
<dbReference type="SUPFAM" id="SSF48452">
    <property type="entry name" value="TPR-like"/>
    <property type="match status" value="1"/>
</dbReference>
<feature type="chain" id="PRO_5023897312" description="Transcriptional regulator" evidence="1">
    <location>
        <begin position="28"/>
        <end position="333"/>
    </location>
</feature>
<organism evidence="2 3">
    <name type="scientific">Microbispora cellulosiformans</name>
    <dbReference type="NCBI Taxonomy" id="2614688"/>
    <lineage>
        <taxon>Bacteria</taxon>
        <taxon>Bacillati</taxon>
        <taxon>Actinomycetota</taxon>
        <taxon>Actinomycetes</taxon>
        <taxon>Streptosporangiales</taxon>
        <taxon>Streptosporangiaceae</taxon>
        <taxon>Microbispora</taxon>
    </lineage>
</organism>
<keyword evidence="3" id="KW-1185">Reference proteome</keyword>
<dbReference type="AlphaFoldDB" id="A0A5J5K6A9"/>
<feature type="signal peptide" evidence="1">
    <location>
        <begin position="1"/>
        <end position="27"/>
    </location>
</feature>
<proteinExistence type="predicted"/>
<name>A0A5J5K6A9_9ACTN</name>
<reference evidence="2 3" key="1">
    <citation type="submission" date="2019-09" db="EMBL/GenBank/DDBJ databases">
        <title>Screening of Novel Bioactive Compounds from Soil-Associated.</title>
        <authorList>
            <person name="Gong X."/>
        </authorList>
    </citation>
    <scope>NUCLEOTIDE SEQUENCE [LARGE SCALE GENOMIC DNA]</scope>
    <source>
        <strain evidence="2 3">Gxj-6</strain>
    </source>
</reference>
<sequence>MLNRRTVLTAGLYTLAALNLPPTPAAAARAGQPRRAGGGDVERIRAMTAQFADADSLFGGGHARTAVASYLVAEVTPLLHGTTGAARPALFTAASQLAYLAGFMANDACMAGLAQRYYIQAVRLADEAGDPVAKATALRGLALQAVEIGHPDRAVHLAEAAAAALDDSCPPRVRAWMNGMRANAYAAGGDTRAAIAALTQAEGQVERAESPPESQWTGAYRRASLEHDTGTTLAALSDLATGERHMVDSIRVRRGGERRSRVLITSRLAGMQLRQRRVDEAAATVLGMRADLPLVSSARVAKELSALRAGWTGARSPGSRVEEADRLIASVTR</sequence>